<feature type="domain" description="PAC" evidence="4">
    <location>
        <begin position="233"/>
        <end position="285"/>
    </location>
</feature>
<dbReference type="SMART" id="SM00086">
    <property type="entry name" value="PAC"/>
    <property type="match status" value="3"/>
</dbReference>
<dbReference type="PROSITE" id="PS50110">
    <property type="entry name" value="RESPONSE_REGULATORY"/>
    <property type="match status" value="1"/>
</dbReference>
<dbReference type="Pfam" id="PF13188">
    <property type="entry name" value="PAS_8"/>
    <property type="match status" value="1"/>
</dbReference>
<accession>A0A9D7K458</accession>
<feature type="domain" description="PAS" evidence="3">
    <location>
        <begin position="286"/>
        <end position="342"/>
    </location>
</feature>
<dbReference type="Pfam" id="PF00990">
    <property type="entry name" value="GGDEF"/>
    <property type="match status" value="1"/>
</dbReference>
<name>A0A9D7K458_9PROT</name>
<dbReference type="InterPro" id="IPR013656">
    <property type="entry name" value="PAS_4"/>
</dbReference>
<feature type="domain" description="PAC" evidence="4">
    <location>
        <begin position="377"/>
        <end position="429"/>
    </location>
</feature>
<dbReference type="Proteomes" id="UP000886689">
    <property type="component" value="Unassembled WGS sequence"/>
</dbReference>
<dbReference type="Gene3D" id="3.30.70.270">
    <property type="match status" value="1"/>
</dbReference>
<dbReference type="Pfam" id="PF08448">
    <property type="entry name" value="PAS_4"/>
    <property type="match status" value="3"/>
</dbReference>
<dbReference type="NCBIfam" id="TIGR00229">
    <property type="entry name" value="sensory_box"/>
    <property type="match status" value="2"/>
</dbReference>
<dbReference type="Gene3D" id="3.30.450.20">
    <property type="entry name" value="PAS domain"/>
    <property type="match status" value="3"/>
</dbReference>
<dbReference type="InterPro" id="IPR001789">
    <property type="entry name" value="Sig_transdc_resp-reg_receiver"/>
</dbReference>
<dbReference type="GO" id="GO:0000160">
    <property type="term" value="P:phosphorelay signal transduction system"/>
    <property type="evidence" value="ECO:0007669"/>
    <property type="project" value="InterPro"/>
</dbReference>
<dbReference type="InterPro" id="IPR001610">
    <property type="entry name" value="PAC"/>
</dbReference>
<feature type="domain" description="PAS" evidence="3">
    <location>
        <begin position="430"/>
        <end position="502"/>
    </location>
</feature>
<evidence type="ECO:0000259" key="5">
    <source>
        <dbReference type="PROSITE" id="PS50887"/>
    </source>
</evidence>
<reference evidence="6" key="1">
    <citation type="submission" date="2020-10" db="EMBL/GenBank/DDBJ databases">
        <title>Connecting structure to function with the recovery of over 1000 high-quality activated sludge metagenome-assembled genomes encoding full-length rRNA genes using long-read sequencing.</title>
        <authorList>
            <person name="Singleton C.M."/>
            <person name="Petriglieri F."/>
            <person name="Kristensen J.M."/>
            <person name="Kirkegaard R.H."/>
            <person name="Michaelsen T.Y."/>
            <person name="Andersen M.H."/>
            <person name="Karst S.M."/>
            <person name="Dueholm M.S."/>
            <person name="Nielsen P.H."/>
            <person name="Albertsen M."/>
        </authorList>
    </citation>
    <scope>NUCLEOTIDE SEQUENCE</scope>
    <source>
        <strain evidence="6">Hirt_18-Q3-R61-65_BATAC.395</strain>
    </source>
</reference>
<evidence type="ECO:0000259" key="2">
    <source>
        <dbReference type="PROSITE" id="PS50110"/>
    </source>
</evidence>
<evidence type="ECO:0000313" key="6">
    <source>
        <dbReference type="EMBL" id="MBK8525421.1"/>
    </source>
</evidence>
<dbReference type="PANTHER" id="PTHR44757:SF2">
    <property type="entry name" value="BIOFILM ARCHITECTURE MAINTENANCE PROTEIN MBAA"/>
    <property type="match status" value="1"/>
</dbReference>
<dbReference type="SUPFAM" id="SSF52172">
    <property type="entry name" value="CheY-like"/>
    <property type="match status" value="1"/>
</dbReference>
<dbReference type="SMART" id="SM00091">
    <property type="entry name" value="PAS"/>
    <property type="match status" value="3"/>
</dbReference>
<dbReference type="CDD" id="cd00130">
    <property type="entry name" value="PAS"/>
    <property type="match status" value="2"/>
</dbReference>
<dbReference type="InterPro" id="IPR000700">
    <property type="entry name" value="PAS-assoc_C"/>
</dbReference>
<dbReference type="InterPro" id="IPR052155">
    <property type="entry name" value="Biofilm_reg_signaling"/>
</dbReference>
<feature type="domain" description="Response regulatory" evidence="2">
    <location>
        <begin position="2"/>
        <end position="119"/>
    </location>
</feature>
<evidence type="ECO:0000259" key="3">
    <source>
        <dbReference type="PROSITE" id="PS50112"/>
    </source>
</evidence>
<evidence type="ECO:0000259" key="4">
    <source>
        <dbReference type="PROSITE" id="PS50113"/>
    </source>
</evidence>
<dbReference type="InterPro" id="IPR043128">
    <property type="entry name" value="Rev_trsase/Diguanyl_cyclase"/>
</dbReference>
<keyword evidence="1" id="KW-0597">Phosphoprotein</keyword>
<dbReference type="InterPro" id="IPR035965">
    <property type="entry name" value="PAS-like_dom_sf"/>
</dbReference>
<gene>
    <name evidence="6" type="ORF">IPL58_16140</name>
</gene>
<dbReference type="SUPFAM" id="SSF55785">
    <property type="entry name" value="PYP-like sensor domain (PAS domain)"/>
    <property type="match status" value="3"/>
</dbReference>
<dbReference type="AlphaFoldDB" id="A0A9D7K458"/>
<proteinExistence type="predicted"/>
<dbReference type="SMART" id="SM00267">
    <property type="entry name" value="GGDEF"/>
    <property type="match status" value="1"/>
</dbReference>
<dbReference type="FunFam" id="3.30.70.270:FF:000001">
    <property type="entry name" value="Diguanylate cyclase domain protein"/>
    <property type="match status" value="1"/>
</dbReference>
<feature type="domain" description="GGDEF" evidence="5">
    <location>
        <begin position="613"/>
        <end position="746"/>
    </location>
</feature>
<dbReference type="PROSITE" id="PS50112">
    <property type="entry name" value="PAS"/>
    <property type="match status" value="3"/>
</dbReference>
<evidence type="ECO:0000313" key="7">
    <source>
        <dbReference type="Proteomes" id="UP000886689"/>
    </source>
</evidence>
<dbReference type="InterPro" id="IPR000014">
    <property type="entry name" value="PAS"/>
</dbReference>
<dbReference type="CDD" id="cd01949">
    <property type="entry name" value="GGDEF"/>
    <property type="match status" value="1"/>
</dbReference>
<dbReference type="PROSITE" id="PS50113">
    <property type="entry name" value="PAC"/>
    <property type="match status" value="3"/>
</dbReference>
<protein>
    <submittedName>
        <fullName evidence="6">Diguanylate cyclase</fullName>
    </submittedName>
</protein>
<dbReference type="InterPro" id="IPR029787">
    <property type="entry name" value="Nucleotide_cyclase"/>
</dbReference>
<dbReference type="SUPFAM" id="SSF55073">
    <property type="entry name" value="Nucleotide cyclase"/>
    <property type="match status" value="1"/>
</dbReference>
<dbReference type="InterPro" id="IPR000160">
    <property type="entry name" value="GGDEF_dom"/>
</dbReference>
<organism evidence="6 7">
    <name type="scientific">Candidatus Proximibacter danicus</name>
    <dbReference type="NCBI Taxonomy" id="2954365"/>
    <lineage>
        <taxon>Bacteria</taxon>
        <taxon>Pseudomonadati</taxon>
        <taxon>Pseudomonadota</taxon>
        <taxon>Betaproteobacteria</taxon>
        <taxon>Candidatus Proximibacter</taxon>
    </lineage>
</organism>
<evidence type="ECO:0000256" key="1">
    <source>
        <dbReference type="PROSITE-ProRule" id="PRU00169"/>
    </source>
</evidence>
<sequence>MRILLLDLEPTARKSLAKAVHWLSNGGEVWPFRTVEAAVKQLDDRDTDFQLTIIGGDDGDQLLGAFTALAATGNIPPTLIVSACTSVEAAIGLLKAGAEDFIVRDAEDDWIRRLPDEAAAIVSRSQSQRLRNRLDADLRESQRRLMQIVDGSSVAMFVIDHRHHVTHWNRACEILTRIATSDIVGTNQQWRAFYSEERPCMADLVLDGAIEARVAQYYGNKGYRSSAVLAGTYEAEDFFPNFGDGGRWLYFTAAPLKDDHGRVIGAIETLQDITEQKRAKEALRENETLLRQIIECSSVATFVINEKHEVTHWNRACEILLGRKADTAIGTRSLAREVYHHDRPVLADLVLQGSSDAVIALYYEGRYRKSAITDGIFEVEDLFPDLPGGERWLHFAAAPLRNDDGQTIGAIETLIDITERKHAEERMLESEQRLAQIIDGSAVATFVIDREHRVTHWNQACAALTGLPTSELIGTNQQWRAFYADERPCMADLVLDGAMEARVAQYYGGKKYHRSLVVKGGFEAEDFFANFGSNGRWLYFTAAPLRNSQGEVIGAIETLQDITEQKSAEENLRQSEERYRVLSITDGMTQLYNARHFAQRLREEMERAERYQHPLALMVLDVDNFKMFNDTWGHVEGDQVLIRLAKSINQCLRRTDQAFRYGGEEFVALLPESNMEMAEAAAERVRATFAGAEICPVPNQPVQCTASIGVTTFVPGESPRDFVARADSGTYEAKRQGKNRVIRITPKSADFEI</sequence>
<dbReference type="NCBIfam" id="TIGR00254">
    <property type="entry name" value="GGDEF"/>
    <property type="match status" value="1"/>
</dbReference>
<dbReference type="PANTHER" id="PTHR44757">
    <property type="entry name" value="DIGUANYLATE CYCLASE DGCP"/>
    <property type="match status" value="1"/>
</dbReference>
<feature type="domain" description="PAS" evidence="3">
    <location>
        <begin position="141"/>
        <end position="213"/>
    </location>
</feature>
<dbReference type="EMBL" id="JADJUC010000030">
    <property type="protein sequence ID" value="MBK8525421.1"/>
    <property type="molecule type" value="Genomic_DNA"/>
</dbReference>
<comment type="caution">
    <text evidence="6">The sequence shown here is derived from an EMBL/GenBank/DDBJ whole genome shotgun (WGS) entry which is preliminary data.</text>
</comment>
<feature type="domain" description="PAC" evidence="4">
    <location>
        <begin position="522"/>
        <end position="574"/>
    </location>
</feature>
<dbReference type="GO" id="GO:0003824">
    <property type="term" value="F:catalytic activity"/>
    <property type="evidence" value="ECO:0007669"/>
    <property type="project" value="UniProtKB-ARBA"/>
</dbReference>
<feature type="modified residue" description="4-aspartylphosphate" evidence="1">
    <location>
        <position position="48"/>
    </location>
</feature>
<dbReference type="PROSITE" id="PS50887">
    <property type="entry name" value="GGDEF"/>
    <property type="match status" value="1"/>
</dbReference>
<dbReference type="InterPro" id="IPR011006">
    <property type="entry name" value="CheY-like_superfamily"/>
</dbReference>